<dbReference type="SMART" id="SM00829">
    <property type="entry name" value="PKS_ER"/>
    <property type="match status" value="1"/>
</dbReference>
<organism evidence="8 9">
    <name type="scientific">Ornithinimicrobium pekingense</name>
    <dbReference type="NCBI Taxonomy" id="384677"/>
    <lineage>
        <taxon>Bacteria</taxon>
        <taxon>Bacillati</taxon>
        <taxon>Actinomycetota</taxon>
        <taxon>Actinomycetes</taxon>
        <taxon>Micrococcales</taxon>
        <taxon>Ornithinimicrobiaceae</taxon>
        <taxon>Ornithinimicrobium</taxon>
    </lineage>
</organism>
<proteinExistence type="inferred from homology"/>
<dbReference type="RefSeq" id="WP_022921964.1">
    <property type="nucleotide sequence ID" value="NZ_BMLB01000006.1"/>
</dbReference>
<sequence length="384" mass="39368">MSQVVKGVIARSKGADVEVVDIVVPDPGPGEAVVRVEACGVCHTDLHYREGGINDEFPFLLGHEAAGTVEAVGEGVTDVAPGDFVILNWRAVCGHCRACAKGEPWYCFNTHNAAQKMTLAEGDPMAGTELSPALGIGAFVEKTLVHAGQCTKVDREASAVAAGLLGCGVMAGFGAAVNTGNVTRGDSVAVIGCGGVGDAAIAGAAIAGATKIIAVDLDDRKLERARDFGATHTVNSSGTDPVLAIQELTGGNGADVVIDAVGRPETYKQAFYARDLAGTVVLVGVPTPEMEITLPLLDVFGRGGALKSSWYGDCLPSRDFPMLIDLYRQGRFDLDGFVTETIGLGDVEGAFDKMHAGEVLRSVVVLDEGAAAAGSAGAGTEVPA</sequence>
<dbReference type="EMBL" id="BMLB01000006">
    <property type="protein sequence ID" value="GGK76949.1"/>
    <property type="molecule type" value="Genomic_DNA"/>
</dbReference>
<accession>A0ABQ2FDI8</accession>
<dbReference type="PANTHER" id="PTHR43350">
    <property type="entry name" value="NAD-DEPENDENT ALCOHOL DEHYDROGENASE"/>
    <property type="match status" value="1"/>
</dbReference>
<dbReference type="Pfam" id="PF08240">
    <property type="entry name" value="ADH_N"/>
    <property type="match status" value="1"/>
</dbReference>
<feature type="domain" description="Enoyl reductase (ER)" evidence="7">
    <location>
        <begin position="14"/>
        <end position="366"/>
    </location>
</feature>
<dbReference type="SUPFAM" id="SSF50129">
    <property type="entry name" value="GroES-like"/>
    <property type="match status" value="2"/>
</dbReference>
<dbReference type="InterPro" id="IPR013149">
    <property type="entry name" value="ADH-like_C"/>
</dbReference>
<evidence type="ECO:0000313" key="8">
    <source>
        <dbReference type="EMBL" id="GGK76949.1"/>
    </source>
</evidence>
<evidence type="ECO:0000313" key="9">
    <source>
        <dbReference type="Proteomes" id="UP000662111"/>
    </source>
</evidence>
<evidence type="ECO:0000256" key="6">
    <source>
        <dbReference type="RuleBase" id="RU361277"/>
    </source>
</evidence>
<dbReference type="InterPro" id="IPR036291">
    <property type="entry name" value="NAD(P)-bd_dom_sf"/>
</dbReference>
<dbReference type="PANTHER" id="PTHR43350:SF21">
    <property type="entry name" value="S-NITROSOMYCOTHIOL REDUCTASE MSCR"/>
    <property type="match status" value="1"/>
</dbReference>
<dbReference type="Gene3D" id="3.40.50.720">
    <property type="entry name" value="NAD(P)-binding Rossmann-like Domain"/>
    <property type="match status" value="1"/>
</dbReference>
<evidence type="ECO:0000256" key="1">
    <source>
        <dbReference type="ARBA" id="ARBA00001947"/>
    </source>
</evidence>
<name>A0ABQ2FDI8_9MICO</name>
<evidence type="ECO:0000256" key="2">
    <source>
        <dbReference type="ARBA" id="ARBA00008072"/>
    </source>
</evidence>
<gene>
    <name evidence="8" type="ORF">GCM10011509_26930</name>
</gene>
<dbReference type="Proteomes" id="UP000662111">
    <property type="component" value="Unassembled WGS sequence"/>
</dbReference>
<dbReference type="NCBIfam" id="TIGR03451">
    <property type="entry name" value="mycoS_dep_FDH"/>
    <property type="match status" value="1"/>
</dbReference>
<dbReference type="InterPro" id="IPR011032">
    <property type="entry name" value="GroES-like_sf"/>
</dbReference>
<evidence type="ECO:0000256" key="5">
    <source>
        <dbReference type="ARBA" id="ARBA00023002"/>
    </source>
</evidence>
<keyword evidence="4 6" id="KW-0862">Zinc</keyword>
<comment type="similarity">
    <text evidence="2 6">Belongs to the zinc-containing alcohol dehydrogenase family.</text>
</comment>
<evidence type="ECO:0000259" key="7">
    <source>
        <dbReference type="SMART" id="SM00829"/>
    </source>
</evidence>
<keyword evidence="9" id="KW-1185">Reference proteome</keyword>
<dbReference type="InterPro" id="IPR013154">
    <property type="entry name" value="ADH-like_N"/>
</dbReference>
<dbReference type="SUPFAM" id="SSF51735">
    <property type="entry name" value="NAD(P)-binding Rossmann-fold domains"/>
    <property type="match status" value="1"/>
</dbReference>
<evidence type="ECO:0000256" key="4">
    <source>
        <dbReference type="ARBA" id="ARBA00022833"/>
    </source>
</evidence>
<dbReference type="InterPro" id="IPR002328">
    <property type="entry name" value="ADH_Zn_CS"/>
</dbReference>
<dbReference type="Pfam" id="PF00107">
    <property type="entry name" value="ADH_zinc_N"/>
    <property type="match status" value="1"/>
</dbReference>
<dbReference type="InterPro" id="IPR020843">
    <property type="entry name" value="ER"/>
</dbReference>
<keyword evidence="3 6" id="KW-0479">Metal-binding</keyword>
<evidence type="ECO:0000256" key="3">
    <source>
        <dbReference type="ARBA" id="ARBA00022723"/>
    </source>
</evidence>
<reference evidence="9" key="1">
    <citation type="journal article" date="2019" name="Int. J. Syst. Evol. Microbiol.">
        <title>The Global Catalogue of Microorganisms (GCM) 10K type strain sequencing project: providing services to taxonomists for standard genome sequencing and annotation.</title>
        <authorList>
            <consortium name="The Broad Institute Genomics Platform"/>
            <consortium name="The Broad Institute Genome Sequencing Center for Infectious Disease"/>
            <person name="Wu L."/>
            <person name="Ma J."/>
        </authorList>
    </citation>
    <scope>NUCLEOTIDE SEQUENCE [LARGE SCALE GENOMIC DNA]</scope>
    <source>
        <strain evidence="9">CGMCC 1.5362</strain>
    </source>
</reference>
<dbReference type="Gene3D" id="3.90.180.10">
    <property type="entry name" value="Medium-chain alcohol dehydrogenases, catalytic domain"/>
    <property type="match status" value="1"/>
</dbReference>
<dbReference type="InterPro" id="IPR017816">
    <property type="entry name" value="MycoS_dep_FDH"/>
</dbReference>
<comment type="caution">
    <text evidence="8">The sequence shown here is derived from an EMBL/GenBank/DDBJ whole genome shotgun (WGS) entry which is preliminary data.</text>
</comment>
<keyword evidence="5" id="KW-0560">Oxidoreductase</keyword>
<dbReference type="PROSITE" id="PS00059">
    <property type="entry name" value="ADH_ZINC"/>
    <property type="match status" value="1"/>
</dbReference>
<protein>
    <submittedName>
        <fullName evidence="8">Oxidoreductase</fullName>
    </submittedName>
</protein>
<comment type="cofactor">
    <cofactor evidence="1 6">
        <name>Zn(2+)</name>
        <dbReference type="ChEBI" id="CHEBI:29105"/>
    </cofactor>
</comment>